<dbReference type="InterPro" id="IPR019734">
    <property type="entry name" value="TPR_rpt"/>
</dbReference>
<feature type="repeat" description="TPR" evidence="2">
    <location>
        <begin position="397"/>
        <end position="430"/>
    </location>
</feature>
<accession>A0A1H0TLV4</accession>
<dbReference type="EMBL" id="LT629709">
    <property type="protein sequence ID" value="SDP54628.1"/>
    <property type="molecule type" value="Genomic_DNA"/>
</dbReference>
<dbReference type="SUPFAM" id="SSF48452">
    <property type="entry name" value="TPR-like"/>
    <property type="match status" value="1"/>
</dbReference>
<reference evidence="5 6" key="1">
    <citation type="submission" date="2016-10" db="EMBL/GenBank/DDBJ databases">
        <authorList>
            <person name="de Groot N.N."/>
        </authorList>
    </citation>
    <scope>NUCLEOTIDE SEQUENCE [LARGE SCALE GENOMIC DNA]</scope>
    <source>
        <strain evidence="5 6">BS3776</strain>
    </source>
</reference>
<dbReference type="AlphaFoldDB" id="A0A1H0TLV4"/>
<protein>
    <submittedName>
        <fullName evidence="5">TolB amino-terminal domain-containing protein</fullName>
    </submittedName>
</protein>
<evidence type="ECO:0000313" key="5">
    <source>
        <dbReference type="EMBL" id="SDP54628.1"/>
    </source>
</evidence>
<dbReference type="PROSITE" id="PS51755">
    <property type="entry name" value="OMPR_PHOB"/>
    <property type="match status" value="1"/>
</dbReference>
<evidence type="ECO:0000313" key="6">
    <source>
        <dbReference type="Proteomes" id="UP000198549"/>
    </source>
</evidence>
<dbReference type="InterPro" id="IPR016032">
    <property type="entry name" value="Sig_transdc_resp-reg_C-effctor"/>
</dbReference>
<dbReference type="GO" id="GO:0006355">
    <property type="term" value="P:regulation of DNA-templated transcription"/>
    <property type="evidence" value="ECO:0007669"/>
    <property type="project" value="InterPro"/>
</dbReference>
<dbReference type="Gene3D" id="1.25.40.10">
    <property type="entry name" value="Tetratricopeptide repeat domain"/>
    <property type="match status" value="1"/>
</dbReference>
<dbReference type="Gene3D" id="1.10.10.10">
    <property type="entry name" value="Winged helix-like DNA-binding domain superfamily/Winged helix DNA-binding domain"/>
    <property type="match status" value="1"/>
</dbReference>
<dbReference type="Pfam" id="PF00486">
    <property type="entry name" value="Trans_reg_C"/>
    <property type="match status" value="1"/>
</dbReference>
<keyword evidence="1 3" id="KW-0238">DNA-binding</keyword>
<dbReference type="GO" id="GO:0003677">
    <property type="term" value="F:DNA binding"/>
    <property type="evidence" value="ECO:0007669"/>
    <property type="project" value="UniProtKB-UniRule"/>
</dbReference>
<sequence>MRARRLGMLALQFTFDDFVLNQDRRELTLRGDVVAVGPQVFDLLLLFVSNPDRVVSKDELLEEVWSGRIVSESTITSHINALRKAIGDTGEEQRLVRTVARKGYRFVGQVRVDDSGLQPEVNVRPTARPSALALPDKPSITVLPFHNLSGDPEQEYFADGVVEDIIAALSRIRWLFVIARNSSFTYKGRAVDAQGVGQELGVRYVLEGSVRKCANKVRITGQLIDATSGAHIWAERFEGLLDDIFELQDRITESVVGAIAPQLEQAEIERAKRKPTESLGAYDYYLRAMAKLHSGSREAVEQALSMLYKATELDPEFASAYGMAAWCHFWRKLNGWMTDRPSEIAEGIRLARLAVSLGRDDAVALTRGGHALSHLAGELDSGIALLDRARLLSPNLAPAWYLGGTLRALHGETEAAIKDLSHAVRLSPLDPEMFRMQVGMALANFFARHFDVAAQWAEKALGNLPSLLVGVALLAASLAHVGRMDEAQLAMQRLRELDPTMRLSNLKDWLPIKRPEDLASFANGLRLAGLPE</sequence>
<evidence type="ECO:0000256" key="3">
    <source>
        <dbReference type="PROSITE-ProRule" id="PRU01091"/>
    </source>
</evidence>
<feature type="DNA-binding region" description="OmpR/PhoB-type" evidence="3">
    <location>
        <begin position="10"/>
        <end position="108"/>
    </location>
</feature>
<dbReference type="PROSITE" id="PS50005">
    <property type="entry name" value="TPR"/>
    <property type="match status" value="1"/>
</dbReference>
<evidence type="ECO:0000256" key="1">
    <source>
        <dbReference type="ARBA" id="ARBA00023125"/>
    </source>
</evidence>
<proteinExistence type="predicted"/>
<dbReference type="InterPro" id="IPR011990">
    <property type="entry name" value="TPR-like_helical_dom_sf"/>
</dbReference>
<dbReference type="InterPro" id="IPR036388">
    <property type="entry name" value="WH-like_DNA-bd_sf"/>
</dbReference>
<dbReference type="CDD" id="cd00383">
    <property type="entry name" value="trans_reg_C"/>
    <property type="match status" value="1"/>
</dbReference>
<organism evidence="5 6">
    <name type="scientific">Pseudomonas reinekei</name>
    <dbReference type="NCBI Taxonomy" id="395598"/>
    <lineage>
        <taxon>Bacteria</taxon>
        <taxon>Pseudomonadati</taxon>
        <taxon>Pseudomonadota</taxon>
        <taxon>Gammaproteobacteria</taxon>
        <taxon>Pseudomonadales</taxon>
        <taxon>Pseudomonadaceae</taxon>
        <taxon>Pseudomonas</taxon>
    </lineage>
</organism>
<evidence type="ECO:0000256" key="2">
    <source>
        <dbReference type="PROSITE-ProRule" id="PRU00339"/>
    </source>
</evidence>
<dbReference type="SMART" id="SM00862">
    <property type="entry name" value="Trans_reg_C"/>
    <property type="match status" value="1"/>
</dbReference>
<evidence type="ECO:0000259" key="4">
    <source>
        <dbReference type="PROSITE" id="PS51755"/>
    </source>
</evidence>
<dbReference type="GO" id="GO:0000160">
    <property type="term" value="P:phosphorelay signal transduction system"/>
    <property type="evidence" value="ECO:0007669"/>
    <property type="project" value="InterPro"/>
</dbReference>
<feature type="domain" description="OmpR/PhoB-type" evidence="4">
    <location>
        <begin position="10"/>
        <end position="108"/>
    </location>
</feature>
<dbReference type="InterPro" id="IPR001867">
    <property type="entry name" value="OmpR/PhoB-type_DNA-bd"/>
</dbReference>
<keyword evidence="2" id="KW-0802">TPR repeat</keyword>
<dbReference type="Proteomes" id="UP000198549">
    <property type="component" value="Chromosome I"/>
</dbReference>
<name>A0A1H0TLV4_PSERE</name>
<dbReference type="SUPFAM" id="SSF46894">
    <property type="entry name" value="C-terminal effector domain of the bipartite response regulators"/>
    <property type="match status" value="1"/>
</dbReference>
<gene>
    <name evidence="5" type="ORF">SAMN04490202_4791</name>
</gene>
<dbReference type="Gene3D" id="3.40.50.10610">
    <property type="entry name" value="ABC-type transport auxiliary lipoprotein component"/>
    <property type="match status" value="1"/>
</dbReference>